<feature type="transmembrane region" description="Helical" evidence="1">
    <location>
        <begin position="20"/>
        <end position="37"/>
    </location>
</feature>
<protein>
    <submittedName>
        <fullName evidence="2">Uncharacterized protein</fullName>
    </submittedName>
</protein>
<evidence type="ECO:0000256" key="1">
    <source>
        <dbReference type="SAM" id="Phobius"/>
    </source>
</evidence>
<keyword evidence="1" id="KW-0812">Transmembrane</keyword>
<gene>
    <name evidence="2" type="ORF">IAG42_10390</name>
</gene>
<reference evidence="2 3" key="1">
    <citation type="submission" date="2020-09" db="EMBL/GenBank/DDBJ databases">
        <title>A novel species.</title>
        <authorList>
            <person name="Gao J."/>
        </authorList>
    </citation>
    <scope>NUCLEOTIDE SEQUENCE [LARGE SCALE GENOMIC DNA]</scope>
    <source>
        <strain evidence="2 3">CRXT-Y-14</strain>
    </source>
</reference>
<evidence type="ECO:0000313" key="3">
    <source>
        <dbReference type="Proteomes" id="UP000516428"/>
    </source>
</evidence>
<keyword evidence="3" id="KW-1185">Reference proteome</keyword>
<sequence length="71" mass="8015">MKLLNRAETNVERKHRWAVLTQAWTSLVMMLTVTSMIRLGKVSLPFVALTVVSVGCALYGVHSLRCGQERR</sequence>
<dbReference type="EMBL" id="CP061281">
    <property type="protein sequence ID" value="QNS03991.1"/>
    <property type="molecule type" value="Genomic_DNA"/>
</dbReference>
<organism evidence="2 3">
    <name type="scientific">Streptomyces xanthii</name>
    <dbReference type="NCBI Taxonomy" id="2768069"/>
    <lineage>
        <taxon>Bacteria</taxon>
        <taxon>Bacillati</taxon>
        <taxon>Actinomycetota</taxon>
        <taxon>Actinomycetes</taxon>
        <taxon>Kitasatosporales</taxon>
        <taxon>Streptomycetaceae</taxon>
        <taxon>Streptomyces</taxon>
    </lineage>
</organism>
<evidence type="ECO:0000313" key="2">
    <source>
        <dbReference type="EMBL" id="QNS03991.1"/>
    </source>
</evidence>
<proteinExistence type="predicted"/>
<dbReference type="RefSeq" id="WP_188336733.1">
    <property type="nucleotide sequence ID" value="NZ_CP061281.1"/>
</dbReference>
<keyword evidence="1" id="KW-0472">Membrane</keyword>
<dbReference type="Proteomes" id="UP000516428">
    <property type="component" value="Chromosome"/>
</dbReference>
<name>A0A7H1B5I6_9ACTN</name>
<feature type="transmembrane region" description="Helical" evidence="1">
    <location>
        <begin position="43"/>
        <end position="61"/>
    </location>
</feature>
<dbReference type="KEGG" id="sxn:IAG42_10390"/>
<accession>A0A7H1B5I6</accession>
<dbReference type="AlphaFoldDB" id="A0A7H1B5I6"/>
<keyword evidence="1" id="KW-1133">Transmembrane helix</keyword>